<evidence type="ECO:0000256" key="1">
    <source>
        <dbReference type="ARBA" id="ARBA00023157"/>
    </source>
</evidence>
<feature type="domain" description="Laminin EGF-like" evidence="7">
    <location>
        <begin position="209"/>
        <end position="255"/>
    </location>
</feature>
<evidence type="ECO:0000259" key="7">
    <source>
        <dbReference type="PROSITE" id="PS50027"/>
    </source>
</evidence>
<evidence type="ECO:0000256" key="3">
    <source>
        <dbReference type="PROSITE-ProRule" id="PRU00460"/>
    </source>
</evidence>
<evidence type="ECO:0000313" key="8">
    <source>
        <dbReference type="EMBL" id="KAK8725464.1"/>
    </source>
</evidence>
<dbReference type="GO" id="GO:0009887">
    <property type="term" value="P:animal organ morphogenesis"/>
    <property type="evidence" value="ECO:0007669"/>
    <property type="project" value="TreeGrafter"/>
</dbReference>
<dbReference type="GO" id="GO:0045995">
    <property type="term" value="P:regulation of embryonic development"/>
    <property type="evidence" value="ECO:0007669"/>
    <property type="project" value="InterPro"/>
</dbReference>
<dbReference type="Pfam" id="PF06008">
    <property type="entry name" value="Laminin_I"/>
    <property type="match status" value="1"/>
</dbReference>
<feature type="chain" id="PRO_5043968109" description="Laminin EGF-like domain-containing protein" evidence="6">
    <location>
        <begin position="21"/>
        <end position="587"/>
    </location>
</feature>
<dbReference type="AlphaFoldDB" id="A0AAW0WDT6"/>
<evidence type="ECO:0000256" key="4">
    <source>
        <dbReference type="SAM" id="Coils"/>
    </source>
</evidence>
<dbReference type="Gene3D" id="2.10.25.10">
    <property type="entry name" value="Laminin"/>
    <property type="match status" value="1"/>
</dbReference>
<evidence type="ECO:0000256" key="6">
    <source>
        <dbReference type="SAM" id="SignalP"/>
    </source>
</evidence>
<gene>
    <name evidence="8" type="ORF">OTU49_010873</name>
</gene>
<organism evidence="8 9">
    <name type="scientific">Cherax quadricarinatus</name>
    <name type="common">Australian red claw crayfish</name>
    <dbReference type="NCBI Taxonomy" id="27406"/>
    <lineage>
        <taxon>Eukaryota</taxon>
        <taxon>Metazoa</taxon>
        <taxon>Ecdysozoa</taxon>
        <taxon>Arthropoda</taxon>
        <taxon>Crustacea</taxon>
        <taxon>Multicrustacea</taxon>
        <taxon>Malacostraca</taxon>
        <taxon>Eumalacostraca</taxon>
        <taxon>Eucarida</taxon>
        <taxon>Decapoda</taxon>
        <taxon>Pleocyemata</taxon>
        <taxon>Astacidea</taxon>
        <taxon>Parastacoidea</taxon>
        <taxon>Parastacidae</taxon>
        <taxon>Cherax</taxon>
    </lineage>
</organism>
<keyword evidence="9" id="KW-1185">Reference proteome</keyword>
<dbReference type="FunFam" id="2.10.25.10:FF:000074">
    <property type="entry name" value="Laminin subunit alpha"/>
    <property type="match status" value="1"/>
</dbReference>
<keyword evidence="2 3" id="KW-0424">Laminin EGF-like domain</keyword>
<feature type="disulfide bond" evidence="3">
    <location>
        <begin position="276"/>
        <end position="285"/>
    </location>
</feature>
<dbReference type="GO" id="GO:0009888">
    <property type="term" value="P:tissue development"/>
    <property type="evidence" value="ECO:0007669"/>
    <property type="project" value="TreeGrafter"/>
</dbReference>
<feature type="domain" description="Laminin EGF-like" evidence="7">
    <location>
        <begin position="256"/>
        <end position="302"/>
    </location>
</feature>
<dbReference type="PROSITE" id="PS01248">
    <property type="entry name" value="EGF_LAM_1"/>
    <property type="match status" value="1"/>
</dbReference>
<keyword evidence="1 3" id="KW-1015">Disulfide bond</keyword>
<dbReference type="PRINTS" id="PR00011">
    <property type="entry name" value="EGFLAMININ"/>
</dbReference>
<dbReference type="Gene3D" id="2.170.300.10">
    <property type="entry name" value="Tie2 ligand-binding domain superfamily"/>
    <property type="match status" value="1"/>
</dbReference>
<feature type="region of interest" description="Disordered" evidence="5">
    <location>
        <begin position="25"/>
        <end position="45"/>
    </location>
</feature>
<sequence>MLLHSVILLIVGIFECQCQATTYGTSRTKHQSHPSSNAWSGSTRYAHSRTSVSSSSRYGSYRPLDVYRSQYGTYVHLRNHSTLIPSSVQHPESSTTSWTLDNTRQYESSGRHTYSGSDDHIRRQEGTSHNYGRTVATQISTVPPLIESSIGLTHYTTLNRHGQGRSPHPITYPPPQGSLYRRFGKKGQRIAGEGYGEAYLEWSEYGVGCTCDECGTRNCQHFSGVCECYGNVIGDQCERCAPDHWGFASCQGCQPCYCGIASLRSQCDEGTGQCECSSGVTGQRCDQCMPGFWNYTQYGCQECTCREGFSVGVGCDPRTGQCQCLPGVIGTNCEGCPYRWVLVDGVGCHECEECVHALLDTTDQLSWLIQPTITEFETAAYSYFLHQRLGVINSTVFELRPQVNLMDLTEAETSTLQDPLSVIVREAQALSAHSGIVFDRAGSAAEDSFNVHVEALKVQEDVDAAFNLARRIIAEINKLVIGLETGTGAQLEQAIREAEILVEEMEKRNFEVYQDKVEVELEKAKEMLENIATFNYPVKSQKELMDSYEKRMNSFEDKIKEMKDYIQKAVQQTRDTEQMIRNNKLFG</sequence>
<proteinExistence type="predicted"/>
<comment type="caution">
    <text evidence="3">Lacks conserved residue(s) required for the propagation of feature annotation.</text>
</comment>
<dbReference type="SMART" id="SM00180">
    <property type="entry name" value="EGF_Lam"/>
    <property type="match status" value="3"/>
</dbReference>
<dbReference type="InterPro" id="IPR050440">
    <property type="entry name" value="Laminin/Netrin_ECM"/>
</dbReference>
<feature type="disulfide bond" evidence="3">
    <location>
        <begin position="228"/>
        <end position="237"/>
    </location>
</feature>
<dbReference type="PANTHER" id="PTHR10574:SF406">
    <property type="entry name" value="LAMININ SUBUNIT ALPHA 5"/>
    <property type="match status" value="1"/>
</dbReference>
<dbReference type="Pfam" id="PF00053">
    <property type="entry name" value="EGF_laminin"/>
    <property type="match status" value="3"/>
</dbReference>
<dbReference type="CDD" id="cd00055">
    <property type="entry name" value="EGF_Lam"/>
    <property type="match status" value="3"/>
</dbReference>
<evidence type="ECO:0000256" key="5">
    <source>
        <dbReference type="SAM" id="MobiDB-lite"/>
    </source>
</evidence>
<dbReference type="PROSITE" id="PS50027">
    <property type="entry name" value="EGF_LAM_2"/>
    <property type="match status" value="2"/>
</dbReference>
<dbReference type="InterPro" id="IPR009254">
    <property type="entry name" value="Laminin_aI"/>
</dbReference>
<dbReference type="GO" id="GO:0005102">
    <property type="term" value="F:signaling receptor binding"/>
    <property type="evidence" value="ECO:0007669"/>
    <property type="project" value="InterPro"/>
</dbReference>
<dbReference type="InterPro" id="IPR002049">
    <property type="entry name" value="LE_dom"/>
</dbReference>
<dbReference type="GO" id="GO:0030155">
    <property type="term" value="P:regulation of cell adhesion"/>
    <property type="evidence" value="ECO:0007669"/>
    <property type="project" value="InterPro"/>
</dbReference>
<dbReference type="PANTHER" id="PTHR10574">
    <property type="entry name" value="NETRIN/LAMININ-RELATED"/>
    <property type="match status" value="1"/>
</dbReference>
<dbReference type="GO" id="GO:0030334">
    <property type="term" value="P:regulation of cell migration"/>
    <property type="evidence" value="ECO:0007669"/>
    <property type="project" value="InterPro"/>
</dbReference>
<evidence type="ECO:0000256" key="2">
    <source>
        <dbReference type="ARBA" id="ARBA00023292"/>
    </source>
</evidence>
<dbReference type="SUPFAM" id="SSF57196">
    <property type="entry name" value="EGF/Laminin"/>
    <property type="match status" value="2"/>
</dbReference>
<comment type="caution">
    <text evidence="8">The sequence shown here is derived from an EMBL/GenBank/DDBJ whole genome shotgun (WGS) entry which is preliminary data.</text>
</comment>
<keyword evidence="4" id="KW-0175">Coiled coil</keyword>
<name>A0AAW0WDT6_CHEQU</name>
<protein>
    <recommendedName>
        <fullName evidence="7">Laminin EGF-like domain-containing protein</fullName>
    </recommendedName>
</protein>
<accession>A0AAW0WDT6</accession>
<reference evidence="8 9" key="1">
    <citation type="journal article" date="2024" name="BMC Genomics">
        <title>Genome assembly of redclaw crayfish (Cherax quadricarinatus) provides insights into its immune adaptation and hypoxia tolerance.</title>
        <authorList>
            <person name="Liu Z."/>
            <person name="Zheng J."/>
            <person name="Li H."/>
            <person name="Fang K."/>
            <person name="Wang S."/>
            <person name="He J."/>
            <person name="Zhou D."/>
            <person name="Weng S."/>
            <person name="Chi M."/>
            <person name="Gu Z."/>
            <person name="He J."/>
            <person name="Li F."/>
            <person name="Wang M."/>
        </authorList>
    </citation>
    <scope>NUCLEOTIDE SEQUENCE [LARGE SCALE GENOMIC DNA]</scope>
    <source>
        <strain evidence="8">ZL_2023a</strain>
    </source>
</reference>
<dbReference type="EMBL" id="JARKIK010000083">
    <property type="protein sequence ID" value="KAK8725464.1"/>
    <property type="molecule type" value="Genomic_DNA"/>
</dbReference>
<feature type="compositionally biased region" description="Polar residues" evidence="5">
    <location>
        <begin position="33"/>
        <end position="43"/>
    </location>
</feature>
<feature type="signal peptide" evidence="6">
    <location>
        <begin position="1"/>
        <end position="20"/>
    </location>
</feature>
<keyword evidence="6" id="KW-0732">Signal</keyword>
<dbReference type="Proteomes" id="UP001445076">
    <property type="component" value="Unassembled WGS sequence"/>
</dbReference>
<evidence type="ECO:0000313" key="9">
    <source>
        <dbReference type="Proteomes" id="UP001445076"/>
    </source>
</evidence>
<feature type="coiled-coil region" evidence="4">
    <location>
        <begin position="538"/>
        <end position="572"/>
    </location>
</feature>